<keyword evidence="1" id="KW-0732">Signal</keyword>
<dbReference type="AlphaFoldDB" id="A0A9D1Z4G0"/>
<feature type="domain" description="Copper amine oxidase-like N-terminal" evidence="2">
    <location>
        <begin position="235"/>
        <end position="323"/>
    </location>
</feature>
<evidence type="ECO:0000256" key="1">
    <source>
        <dbReference type="SAM" id="SignalP"/>
    </source>
</evidence>
<sequence length="339" mass="35495">MKQKKILAAALAAALTLSLTAPALAMEPMTTDGTRWMPVYELVQRGASFPTRVWGSAAELGEMSLTLERSGEEGQQKVVVNVAPDTVLLDAATGEARTFGDIRAGETVCAWVGPEMTQSLPPITTARLILCGIPADFAVPTYAEVERVTETPEGMEVSVSGDVVLRLSADTEYLSAPGWEGEGVSGADIVPGTRLLSWYTAATMSIPAQAAPTKVMVFPSNYSGWVSVDGLKVAVNGEALPLEGASAARVEDGRLMVPVRLLAEALGCEVTWEAYINQVSVSKGGSEIYHFTIGGEQAAKGDVTVGLVSAARADGGVTLMALDDLIVLHGLKLADGWDG</sequence>
<evidence type="ECO:0000313" key="4">
    <source>
        <dbReference type="Proteomes" id="UP000886824"/>
    </source>
</evidence>
<dbReference type="Pfam" id="PF07833">
    <property type="entry name" value="Cu_amine_oxidN1"/>
    <property type="match status" value="1"/>
</dbReference>
<reference evidence="3" key="2">
    <citation type="submission" date="2021-04" db="EMBL/GenBank/DDBJ databases">
        <authorList>
            <person name="Gilroy R."/>
        </authorList>
    </citation>
    <scope>NUCLEOTIDE SEQUENCE</scope>
    <source>
        <strain evidence="3">CHK33-7979</strain>
    </source>
</reference>
<dbReference type="EMBL" id="DXCX01000077">
    <property type="protein sequence ID" value="HIY73788.1"/>
    <property type="molecule type" value="Genomic_DNA"/>
</dbReference>
<dbReference type="InterPro" id="IPR036582">
    <property type="entry name" value="Mao_N_sf"/>
</dbReference>
<comment type="caution">
    <text evidence="3">The sequence shown here is derived from an EMBL/GenBank/DDBJ whole genome shotgun (WGS) entry which is preliminary data.</text>
</comment>
<protein>
    <submittedName>
        <fullName evidence="3">Copper amine oxidase N-terminal domain-containing protein</fullName>
    </submittedName>
</protein>
<dbReference type="InterPro" id="IPR012854">
    <property type="entry name" value="Cu_amine_oxidase-like_N"/>
</dbReference>
<reference evidence="3" key="1">
    <citation type="journal article" date="2021" name="PeerJ">
        <title>Extensive microbial diversity within the chicken gut microbiome revealed by metagenomics and culture.</title>
        <authorList>
            <person name="Gilroy R."/>
            <person name="Ravi A."/>
            <person name="Getino M."/>
            <person name="Pursley I."/>
            <person name="Horton D.L."/>
            <person name="Alikhan N.F."/>
            <person name="Baker D."/>
            <person name="Gharbi K."/>
            <person name="Hall N."/>
            <person name="Watson M."/>
            <person name="Adriaenssens E.M."/>
            <person name="Foster-Nyarko E."/>
            <person name="Jarju S."/>
            <person name="Secka A."/>
            <person name="Antonio M."/>
            <person name="Oren A."/>
            <person name="Chaudhuri R.R."/>
            <person name="La Ragione R."/>
            <person name="Hildebrand F."/>
            <person name="Pallen M.J."/>
        </authorList>
    </citation>
    <scope>NUCLEOTIDE SEQUENCE</scope>
    <source>
        <strain evidence="3">CHK33-7979</strain>
    </source>
</reference>
<proteinExistence type="predicted"/>
<evidence type="ECO:0000313" key="3">
    <source>
        <dbReference type="EMBL" id="HIY73788.1"/>
    </source>
</evidence>
<accession>A0A9D1Z4G0</accession>
<feature type="signal peptide" evidence="1">
    <location>
        <begin position="1"/>
        <end position="25"/>
    </location>
</feature>
<dbReference type="SUPFAM" id="SSF55383">
    <property type="entry name" value="Copper amine oxidase, domain N"/>
    <property type="match status" value="2"/>
</dbReference>
<dbReference type="Gene3D" id="3.30.457.10">
    <property type="entry name" value="Copper amine oxidase-like, N-terminal domain"/>
    <property type="match status" value="1"/>
</dbReference>
<feature type="chain" id="PRO_5038995228" evidence="1">
    <location>
        <begin position="26"/>
        <end position="339"/>
    </location>
</feature>
<evidence type="ECO:0000259" key="2">
    <source>
        <dbReference type="Pfam" id="PF07833"/>
    </source>
</evidence>
<organism evidence="3 4">
    <name type="scientific">Candidatus Intestinimonas merdavium</name>
    <dbReference type="NCBI Taxonomy" id="2838622"/>
    <lineage>
        <taxon>Bacteria</taxon>
        <taxon>Bacillati</taxon>
        <taxon>Bacillota</taxon>
        <taxon>Clostridia</taxon>
        <taxon>Eubacteriales</taxon>
        <taxon>Intestinimonas</taxon>
    </lineage>
</organism>
<name>A0A9D1Z4G0_9FIRM</name>
<dbReference type="Proteomes" id="UP000886824">
    <property type="component" value="Unassembled WGS sequence"/>
</dbReference>
<gene>
    <name evidence="3" type="ORF">H9826_07430</name>
</gene>